<comment type="subcellular location">
    <subcellularLocation>
        <location evidence="1 10">Cytoplasm</location>
    </subcellularLocation>
</comment>
<gene>
    <name evidence="11" type="ORF">J2R62_00825</name>
</gene>
<evidence type="ECO:0000256" key="7">
    <source>
        <dbReference type="ARBA" id="ARBA00022801"/>
    </source>
</evidence>
<evidence type="ECO:0000313" key="12">
    <source>
        <dbReference type="Proteomes" id="UP000664658"/>
    </source>
</evidence>
<dbReference type="PIRSF" id="PIRSF002884">
    <property type="entry name" value="CheZ"/>
    <property type="match status" value="1"/>
</dbReference>
<dbReference type="InterPro" id="IPR050992">
    <property type="entry name" value="CheZ_family_phosphatases"/>
</dbReference>
<dbReference type="PANTHER" id="PTHR43693:SF1">
    <property type="entry name" value="PROTEIN PHOSPHATASE CHEZ"/>
    <property type="match status" value="1"/>
</dbReference>
<dbReference type="GO" id="GO:0097588">
    <property type="term" value="P:archaeal or bacterial-type flagellum-dependent cell motility"/>
    <property type="evidence" value="ECO:0007669"/>
    <property type="project" value="UniProtKB-KW"/>
</dbReference>
<keyword evidence="8 10" id="KW-0904">Protein phosphatase</keyword>
<sequence>MITLEQAKELVALLENGQQEEANQIVQMLASQSYNTLFNEVGKVTRVLHSGLSEFRLDPRLSQLTQQDLPDAQGRLNYVVSMTETAANRTMDAVDAAFPIADSLAERTGAILPVWQKLFNREMELGEFKSLCLELDEFLKSTEQQSDQLRSQLTEILMSQDFQDLTGQIIRRVTGLVGEVEEHLINIMKSFGMTEVENPLQEQDLRAQAICAEGPIHDREKRADVVQSQDDVDDLLSSLGF</sequence>
<evidence type="ECO:0000256" key="3">
    <source>
        <dbReference type="ARBA" id="ARBA00018484"/>
    </source>
</evidence>
<proteinExistence type="inferred from homology"/>
<evidence type="ECO:0000256" key="4">
    <source>
        <dbReference type="ARBA" id="ARBA00022490"/>
    </source>
</evidence>
<evidence type="ECO:0000256" key="2">
    <source>
        <dbReference type="ARBA" id="ARBA00005908"/>
    </source>
</evidence>
<keyword evidence="4 10" id="KW-0963">Cytoplasm</keyword>
<dbReference type="InterPro" id="IPR007439">
    <property type="entry name" value="Chemotax_Pase_CheZ"/>
</dbReference>
<keyword evidence="5 10" id="KW-0145">Chemotaxis</keyword>
<protein>
    <recommendedName>
        <fullName evidence="3 10">Protein phosphatase CheZ</fullName>
        <ecNumber evidence="10">3.1.3.-</ecNumber>
    </recommendedName>
    <alternativeName>
        <fullName evidence="9 10">Chemotaxis protein CheZ</fullName>
    </alternativeName>
</protein>
<dbReference type="KEGG" id="pshi:SAMEA2665130_0877"/>
<dbReference type="EMBL" id="JAFNAA010000001">
    <property type="protein sequence ID" value="MBO1106777.1"/>
    <property type="molecule type" value="Genomic_DNA"/>
</dbReference>
<comment type="subunit">
    <text evidence="10">Homodimer.</text>
</comment>
<evidence type="ECO:0000256" key="5">
    <source>
        <dbReference type="ARBA" id="ARBA00022500"/>
    </source>
</evidence>
<comment type="caution">
    <text evidence="11">The sequence shown here is derived from an EMBL/GenBank/DDBJ whole genome shotgun (WGS) entry which is preliminary data.</text>
</comment>
<evidence type="ECO:0000256" key="10">
    <source>
        <dbReference type="PIRNR" id="PIRNR002884"/>
    </source>
</evidence>
<organism evidence="11 12">
    <name type="scientific">Plesiomonas shigelloides</name>
    <name type="common">Aeromonas shigelloides</name>
    <dbReference type="NCBI Taxonomy" id="703"/>
    <lineage>
        <taxon>Bacteria</taxon>
        <taxon>Pseudomonadati</taxon>
        <taxon>Pseudomonadota</taxon>
        <taxon>Gammaproteobacteria</taxon>
        <taxon>Enterobacterales</taxon>
        <taxon>Enterobacteriaceae</taxon>
        <taxon>Plesiomonas</taxon>
    </lineage>
</organism>
<evidence type="ECO:0000313" key="11">
    <source>
        <dbReference type="EMBL" id="MBO1106777.1"/>
    </source>
</evidence>
<accession>A0A1A9AW74</accession>
<reference evidence="11" key="1">
    <citation type="submission" date="2021-03" db="EMBL/GenBank/DDBJ databases">
        <title>Plesiomonas shigelloides zfcc0051, isolated from zebrafish feces.</title>
        <authorList>
            <person name="Vanderhoek Z."/>
            <person name="Gaulke C."/>
        </authorList>
    </citation>
    <scope>NUCLEOTIDE SEQUENCE</scope>
    <source>
        <strain evidence="11">Zfcc0051</strain>
    </source>
</reference>
<dbReference type="EC" id="3.1.3.-" evidence="10"/>
<evidence type="ECO:0000256" key="8">
    <source>
        <dbReference type="ARBA" id="ARBA00022912"/>
    </source>
</evidence>
<keyword evidence="7 10" id="KW-0378">Hydrolase</keyword>
<dbReference type="GO" id="GO:0005737">
    <property type="term" value="C:cytoplasm"/>
    <property type="evidence" value="ECO:0007669"/>
    <property type="project" value="UniProtKB-SubCell"/>
</dbReference>
<evidence type="ECO:0000256" key="9">
    <source>
        <dbReference type="ARBA" id="ARBA00029599"/>
    </source>
</evidence>
<dbReference type="AlphaFoldDB" id="A0A1A9AW74"/>
<name>A0A1A9AW74_PLESH</name>
<comment type="similarity">
    <text evidence="2 10">Belongs to the CheZ family.</text>
</comment>
<dbReference type="GO" id="GO:0050920">
    <property type="term" value="P:regulation of chemotaxis"/>
    <property type="evidence" value="ECO:0007669"/>
    <property type="project" value="InterPro"/>
</dbReference>
<dbReference type="PANTHER" id="PTHR43693">
    <property type="entry name" value="PROTEIN PHOSPHATASE CHEZ"/>
    <property type="match status" value="1"/>
</dbReference>
<dbReference type="Proteomes" id="UP000664658">
    <property type="component" value="Unassembled WGS sequence"/>
</dbReference>
<evidence type="ECO:0000256" key="6">
    <source>
        <dbReference type="ARBA" id="ARBA00022779"/>
    </source>
</evidence>
<dbReference type="RefSeq" id="WP_010862178.1">
    <property type="nucleotide sequence ID" value="NZ_CP027852.1"/>
</dbReference>
<comment type="function">
    <text evidence="10">Plays an important role in bacterial chemotaxis signal transduction pathway by accelerating the dephosphorylation of phosphorylated CheY (CheY-P).</text>
</comment>
<dbReference type="GeneID" id="69705741"/>
<dbReference type="GO" id="GO:0009288">
    <property type="term" value="C:bacterial-type flagellum"/>
    <property type="evidence" value="ECO:0007669"/>
    <property type="project" value="InterPro"/>
</dbReference>
<dbReference type="GO" id="GO:0006935">
    <property type="term" value="P:chemotaxis"/>
    <property type="evidence" value="ECO:0007669"/>
    <property type="project" value="UniProtKB-KW"/>
</dbReference>
<dbReference type="Pfam" id="PF04344">
    <property type="entry name" value="CheZ"/>
    <property type="match status" value="1"/>
</dbReference>
<evidence type="ECO:0000256" key="1">
    <source>
        <dbReference type="ARBA" id="ARBA00004496"/>
    </source>
</evidence>
<dbReference type="Gene3D" id="1.10.287.500">
    <property type="entry name" value="Helix hairpin bin"/>
    <property type="match status" value="1"/>
</dbReference>
<dbReference type="SUPFAM" id="SSF75708">
    <property type="entry name" value="Chemotaxis phosphatase CheZ"/>
    <property type="match status" value="1"/>
</dbReference>
<dbReference type="GO" id="GO:0004721">
    <property type="term" value="F:phosphoprotein phosphatase activity"/>
    <property type="evidence" value="ECO:0007669"/>
    <property type="project" value="UniProtKB-KW"/>
</dbReference>
<keyword evidence="6 10" id="KW-0283">Flagellar rotation</keyword>